<sequence>MRTDRATGKPAPREVFGGVRTDLEFATDAVSHEPPLAGIVAFIDLPFSLVGDVLTLPWTAKAACKRKASGTQP</sequence>
<keyword evidence="2" id="KW-1185">Reference proteome</keyword>
<reference evidence="2" key="1">
    <citation type="journal article" date="2023" name="Mar. Drugs">
        <title>Gemmata algarum, a Novel Planctomycete Isolated from an Algal Mat, Displays Antimicrobial Activity.</title>
        <authorList>
            <person name="Kumar G."/>
            <person name="Kallscheuer N."/>
            <person name="Kashif M."/>
            <person name="Ahamad S."/>
            <person name="Jagadeeshwari U."/>
            <person name="Pannikurungottu S."/>
            <person name="Haufschild T."/>
            <person name="Kabuu M."/>
            <person name="Sasikala C."/>
            <person name="Jogler C."/>
            <person name="Ramana C."/>
        </authorList>
    </citation>
    <scope>NUCLEOTIDE SEQUENCE [LARGE SCALE GENOMIC DNA]</scope>
    <source>
        <strain evidence="2">JC673</strain>
    </source>
</reference>
<dbReference type="InterPro" id="IPR010780">
    <property type="entry name" value="DUF1375"/>
</dbReference>
<dbReference type="EMBL" id="JAXBLV010000188">
    <property type="protein sequence ID" value="MDY3561028.1"/>
    <property type="molecule type" value="Genomic_DNA"/>
</dbReference>
<keyword evidence="1" id="KW-0449">Lipoprotein</keyword>
<dbReference type="Pfam" id="PF07119">
    <property type="entry name" value="DUF1375"/>
    <property type="match status" value="1"/>
</dbReference>
<protein>
    <submittedName>
        <fullName evidence="1">YceK/YidQ family lipoprotein</fullName>
    </submittedName>
</protein>
<comment type="caution">
    <text evidence="1">The sequence shown here is derived from an EMBL/GenBank/DDBJ whole genome shotgun (WGS) entry which is preliminary data.</text>
</comment>
<dbReference type="Proteomes" id="UP001272242">
    <property type="component" value="Unassembled WGS sequence"/>
</dbReference>
<dbReference type="RefSeq" id="WP_261190154.1">
    <property type="nucleotide sequence ID" value="NZ_JAXBLV010000188.1"/>
</dbReference>
<accession>A0ABU5F4B0</accession>
<evidence type="ECO:0000313" key="2">
    <source>
        <dbReference type="Proteomes" id="UP001272242"/>
    </source>
</evidence>
<gene>
    <name evidence="1" type="ORF">R5W23_002287</name>
</gene>
<evidence type="ECO:0000313" key="1">
    <source>
        <dbReference type="EMBL" id="MDY3561028.1"/>
    </source>
</evidence>
<organism evidence="1 2">
    <name type="scientific">Gemmata algarum</name>
    <dbReference type="NCBI Taxonomy" id="2975278"/>
    <lineage>
        <taxon>Bacteria</taxon>
        <taxon>Pseudomonadati</taxon>
        <taxon>Planctomycetota</taxon>
        <taxon>Planctomycetia</taxon>
        <taxon>Gemmatales</taxon>
        <taxon>Gemmataceae</taxon>
        <taxon>Gemmata</taxon>
    </lineage>
</organism>
<proteinExistence type="predicted"/>
<name>A0ABU5F4B0_9BACT</name>